<dbReference type="InterPro" id="IPR015424">
    <property type="entry name" value="PyrdxlP-dep_Trfase"/>
</dbReference>
<dbReference type="SUPFAM" id="SSF46785">
    <property type="entry name" value="Winged helix' DNA-binding domain"/>
    <property type="match status" value="1"/>
</dbReference>
<accession>A0ABN4U161</accession>
<gene>
    <name evidence="7" type="ORF">BKK80_31360</name>
</gene>
<dbReference type="InterPro" id="IPR036388">
    <property type="entry name" value="WH-like_DNA-bd_sf"/>
</dbReference>
<keyword evidence="3" id="KW-0805">Transcription regulation</keyword>
<dbReference type="InterPro" id="IPR036390">
    <property type="entry name" value="WH_DNA-bd_sf"/>
</dbReference>
<feature type="domain" description="HTH gntR-type" evidence="6">
    <location>
        <begin position="9"/>
        <end position="77"/>
    </location>
</feature>
<evidence type="ECO:0000256" key="4">
    <source>
        <dbReference type="ARBA" id="ARBA00023125"/>
    </source>
</evidence>
<reference evidence="7 8" key="1">
    <citation type="submission" date="2016-10" db="EMBL/GenBank/DDBJ databases">
        <title>Complete genome sequences of three Cupriavidus strains isolated from various Malaysian environments.</title>
        <authorList>
            <person name="Abdullah A.A.-A."/>
            <person name="Shafie N.A.H."/>
            <person name="Lau N.S."/>
        </authorList>
    </citation>
    <scope>NUCLEOTIDE SEQUENCE [LARGE SCALE GENOMIC DNA]</scope>
    <source>
        <strain evidence="7 8">USMAA1020</strain>
    </source>
</reference>
<dbReference type="InterPro" id="IPR051446">
    <property type="entry name" value="HTH_trans_reg/aminotransferase"/>
</dbReference>
<keyword evidence="2" id="KW-0663">Pyridoxal phosphate</keyword>
<keyword evidence="5" id="KW-0804">Transcription</keyword>
<dbReference type="Proteomes" id="UP000177515">
    <property type="component" value="Chromosome 2"/>
</dbReference>
<name>A0ABN4U161_9BURK</name>
<evidence type="ECO:0000313" key="8">
    <source>
        <dbReference type="Proteomes" id="UP000177515"/>
    </source>
</evidence>
<keyword evidence="4" id="KW-0238">DNA-binding</keyword>
<sequence>MGGFVRGAGPRYQQIVDAIERAVADGGLRVGDRLPAQRRLADWLQVDLTTVTRAYAEAKRRHLLEARGAMGSYVTAPKVELEGLVDLGMNIPPPPAGLDLEDMLKRGLAQVLLRADADLLMTYHLGGGGQADRQAGALWLAPMFGSVDARRVVVCPGAQAALAALVLALSAPGDVILAEPLIYPGVRAAAEQFGRRLVAVECDAEGMLPDALERACRTHGARLLYLNPTQQNPTTATLSAARRRALAETAARLDLRIIEDDPYWRFAAAAAPPPLAQFAPQRVYYISTLSKCLSPGLRTAFVLLPDGVGEDGFLAALRSFALMSTPLTTALVTQWIHDGSADALHQGVREEARLRLGLAGQVLGGAPGGLDGGASGIHVWYPLPSYWTPADLAHAARAEGLAVTPAGAFQAGGAAASAIRISLGGVRDRAALGAALKKLSALLARRPQGAQEIVV</sequence>
<dbReference type="Pfam" id="PF00392">
    <property type="entry name" value="GntR"/>
    <property type="match status" value="1"/>
</dbReference>
<dbReference type="InterPro" id="IPR004839">
    <property type="entry name" value="Aminotransferase_I/II_large"/>
</dbReference>
<dbReference type="InterPro" id="IPR000524">
    <property type="entry name" value="Tscrpt_reg_HTH_GntR"/>
</dbReference>
<dbReference type="Gene3D" id="3.40.640.10">
    <property type="entry name" value="Type I PLP-dependent aspartate aminotransferase-like (Major domain)"/>
    <property type="match status" value="1"/>
</dbReference>
<evidence type="ECO:0000256" key="1">
    <source>
        <dbReference type="ARBA" id="ARBA00005384"/>
    </source>
</evidence>
<dbReference type="PANTHER" id="PTHR46577">
    <property type="entry name" value="HTH-TYPE TRANSCRIPTIONAL REGULATORY PROTEIN GABR"/>
    <property type="match status" value="1"/>
</dbReference>
<proteinExistence type="inferred from homology"/>
<dbReference type="SMART" id="SM00345">
    <property type="entry name" value="HTH_GNTR"/>
    <property type="match status" value="1"/>
</dbReference>
<keyword evidence="8" id="KW-1185">Reference proteome</keyword>
<evidence type="ECO:0000256" key="3">
    <source>
        <dbReference type="ARBA" id="ARBA00023015"/>
    </source>
</evidence>
<dbReference type="PANTHER" id="PTHR46577:SF1">
    <property type="entry name" value="HTH-TYPE TRANSCRIPTIONAL REGULATORY PROTEIN GABR"/>
    <property type="match status" value="1"/>
</dbReference>
<dbReference type="Gene3D" id="1.10.10.10">
    <property type="entry name" value="Winged helix-like DNA-binding domain superfamily/Winged helix DNA-binding domain"/>
    <property type="match status" value="1"/>
</dbReference>
<evidence type="ECO:0000259" key="6">
    <source>
        <dbReference type="PROSITE" id="PS50949"/>
    </source>
</evidence>
<dbReference type="CDD" id="cd00609">
    <property type="entry name" value="AAT_like"/>
    <property type="match status" value="1"/>
</dbReference>
<dbReference type="SUPFAM" id="SSF53383">
    <property type="entry name" value="PLP-dependent transferases"/>
    <property type="match status" value="1"/>
</dbReference>
<evidence type="ECO:0000256" key="2">
    <source>
        <dbReference type="ARBA" id="ARBA00022898"/>
    </source>
</evidence>
<evidence type="ECO:0000313" key="7">
    <source>
        <dbReference type="EMBL" id="AOZ10969.1"/>
    </source>
</evidence>
<dbReference type="PROSITE" id="PS50949">
    <property type="entry name" value="HTH_GNTR"/>
    <property type="match status" value="1"/>
</dbReference>
<dbReference type="CDD" id="cd07377">
    <property type="entry name" value="WHTH_GntR"/>
    <property type="match status" value="1"/>
</dbReference>
<comment type="similarity">
    <text evidence="1">In the C-terminal section; belongs to the class-I pyridoxal-phosphate-dependent aminotransferase family.</text>
</comment>
<evidence type="ECO:0000256" key="5">
    <source>
        <dbReference type="ARBA" id="ARBA00023163"/>
    </source>
</evidence>
<dbReference type="InterPro" id="IPR015421">
    <property type="entry name" value="PyrdxlP-dep_Trfase_major"/>
</dbReference>
<dbReference type="EMBL" id="CP017755">
    <property type="protein sequence ID" value="AOZ10969.1"/>
    <property type="molecule type" value="Genomic_DNA"/>
</dbReference>
<dbReference type="Pfam" id="PF00155">
    <property type="entry name" value="Aminotran_1_2"/>
    <property type="match status" value="1"/>
</dbReference>
<organism evidence="7 8">
    <name type="scientific">Cupriavidus malaysiensis</name>
    <dbReference type="NCBI Taxonomy" id="367825"/>
    <lineage>
        <taxon>Bacteria</taxon>
        <taxon>Pseudomonadati</taxon>
        <taxon>Pseudomonadota</taxon>
        <taxon>Betaproteobacteria</taxon>
        <taxon>Burkholderiales</taxon>
        <taxon>Burkholderiaceae</taxon>
        <taxon>Cupriavidus</taxon>
    </lineage>
</organism>
<protein>
    <submittedName>
        <fullName evidence="7">GntR family transcriptional regulator</fullName>
    </submittedName>
</protein>